<dbReference type="Gene3D" id="1.10.630.10">
    <property type="entry name" value="Cytochrome P450"/>
    <property type="match status" value="1"/>
</dbReference>
<dbReference type="InterPro" id="IPR002401">
    <property type="entry name" value="Cyt_P450_E_grp-I"/>
</dbReference>
<dbReference type="GO" id="GO:0016712">
    <property type="term" value="F:oxidoreductase activity, acting on paired donors, with incorporation or reduction of molecular oxygen, reduced flavin or flavoprotein as one donor, and incorporation of one atom of oxygen"/>
    <property type="evidence" value="ECO:0007669"/>
    <property type="project" value="TreeGrafter"/>
</dbReference>
<evidence type="ECO:0000256" key="2">
    <source>
        <dbReference type="ARBA" id="ARBA00022723"/>
    </source>
</evidence>
<dbReference type="Proteomes" id="UP000887563">
    <property type="component" value="Unplaced"/>
</dbReference>
<organism evidence="5 6">
    <name type="scientific">Meloidogyne incognita</name>
    <name type="common">Southern root-knot nematode worm</name>
    <name type="synonym">Oxyuris incognita</name>
    <dbReference type="NCBI Taxonomy" id="6306"/>
    <lineage>
        <taxon>Eukaryota</taxon>
        <taxon>Metazoa</taxon>
        <taxon>Ecdysozoa</taxon>
        <taxon>Nematoda</taxon>
        <taxon>Chromadorea</taxon>
        <taxon>Rhabditida</taxon>
        <taxon>Tylenchina</taxon>
        <taxon>Tylenchomorpha</taxon>
        <taxon>Tylenchoidea</taxon>
        <taxon>Meloidogynidae</taxon>
        <taxon>Meloidogyninae</taxon>
        <taxon>Meloidogyne</taxon>
        <taxon>Meloidogyne incognita group</taxon>
    </lineage>
</organism>
<dbReference type="GO" id="GO:0006805">
    <property type="term" value="P:xenobiotic metabolic process"/>
    <property type="evidence" value="ECO:0007669"/>
    <property type="project" value="TreeGrafter"/>
</dbReference>
<keyword evidence="4" id="KW-0560">Oxidoreductase</keyword>
<dbReference type="SUPFAM" id="SSF48264">
    <property type="entry name" value="Cytochrome P450"/>
    <property type="match status" value="1"/>
</dbReference>
<protein>
    <submittedName>
        <fullName evidence="6">Cytochrome P450</fullName>
    </submittedName>
</protein>
<evidence type="ECO:0000256" key="3">
    <source>
        <dbReference type="ARBA" id="ARBA00023004"/>
    </source>
</evidence>
<evidence type="ECO:0000313" key="6">
    <source>
        <dbReference type="WBParaSite" id="Minc3s07863g41622"/>
    </source>
</evidence>
<sequence>MEAFLREKLQCDESVENGREDVFSYEHLKAILFDLWISGQETTTTALSWGIALLLHNPSVMEKVQEELDNKFGNEQELVSWSDRSSLPYTCAEILRVGNVVAQDFPHRMMKDTKVDKWLLRKGQPIVAQISVVLVDPN</sequence>
<keyword evidence="4" id="KW-0503">Monooxygenase</keyword>
<evidence type="ECO:0000313" key="5">
    <source>
        <dbReference type="Proteomes" id="UP000887563"/>
    </source>
</evidence>
<dbReference type="InterPro" id="IPR036396">
    <property type="entry name" value="Cyt_P450_sf"/>
</dbReference>
<dbReference type="PANTHER" id="PTHR24300">
    <property type="entry name" value="CYTOCHROME P450 508A4-RELATED"/>
    <property type="match status" value="1"/>
</dbReference>
<reference evidence="6" key="1">
    <citation type="submission" date="2022-11" db="UniProtKB">
        <authorList>
            <consortium name="WormBaseParasite"/>
        </authorList>
    </citation>
    <scope>IDENTIFICATION</scope>
</reference>
<dbReference type="InterPro" id="IPR001128">
    <property type="entry name" value="Cyt_P450"/>
</dbReference>
<keyword evidence="2" id="KW-0479">Metal-binding</keyword>
<keyword evidence="5" id="KW-1185">Reference proteome</keyword>
<keyword evidence="3" id="KW-0408">Iron</keyword>
<accession>A0A914NP79</accession>
<evidence type="ECO:0000256" key="4">
    <source>
        <dbReference type="ARBA" id="ARBA00023033"/>
    </source>
</evidence>
<name>A0A914NP79_MELIC</name>
<comment type="similarity">
    <text evidence="1">Belongs to the cytochrome P450 family.</text>
</comment>
<evidence type="ECO:0000256" key="1">
    <source>
        <dbReference type="ARBA" id="ARBA00010617"/>
    </source>
</evidence>
<dbReference type="GO" id="GO:0005737">
    <property type="term" value="C:cytoplasm"/>
    <property type="evidence" value="ECO:0007669"/>
    <property type="project" value="TreeGrafter"/>
</dbReference>
<dbReference type="AlphaFoldDB" id="A0A914NP79"/>
<dbReference type="InterPro" id="IPR050182">
    <property type="entry name" value="Cytochrome_P450_fam2"/>
</dbReference>
<dbReference type="Pfam" id="PF00067">
    <property type="entry name" value="p450"/>
    <property type="match status" value="1"/>
</dbReference>
<proteinExistence type="inferred from homology"/>
<dbReference type="GO" id="GO:0006082">
    <property type="term" value="P:organic acid metabolic process"/>
    <property type="evidence" value="ECO:0007669"/>
    <property type="project" value="TreeGrafter"/>
</dbReference>
<dbReference type="PANTHER" id="PTHR24300:SF375">
    <property type="entry name" value="CYTOCHROME P450 FAMILY"/>
    <property type="match status" value="1"/>
</dbReference>
<dbReference type="GO" id="GO:0005506">
    <property type="term" value="F:iron ion binding"/>
    <property type="evidence" value="ECO:0007669"/>
    <property type="project" value="InterPro"/>
</dbReference>
<dbReference type="WBParaSite" id="Minc3s07863g41622">
    <property type="protein sequence ID" value="Minc3s07863g41622"/>
    <property type="gene ID" value="Minc3s07863g41622"/>
</dbReference>
<dbReference type="PRINTS" id="PR00463">
    <property type="entry name" value="EP450I"/>
</dbReference>
<dbReference type="GO" id="GO:0020037">
    <property type="term" value="F:heme binding"/>
    <property type="evidence" value="ECO:0007669"/>
    <property type="project" value="InterPro"/>
</dbReference>